<evidence type="ECO:0000256" key="9">
    <source>
        <dbReference type="ARBA" id="ARBA00023157"/>
    </source>
</evidence>
<dbReference type="InterPro" id="IPR000772">
    <property type="entry name" value="Ricin_B_lectin"/>
</dbReference>
<sequence>MRLKFSKFVKLLLVSLCVLVVYNYFHYARSTYSDNKPFTSSRNESIRIDWHDYNLIARELTRSGPGEHGKAVILHGEDAKLSKEVFTENGFCRVVSDKIALDRAIPDLRHPECRKKLYLKNLPTVSVIIPVFQEHWTTLLRTINTVILRAPSSLLKEIILVEDGSFKSFLKEQLDEYCQKNYPKNFVRVIHHDKRVGLIRARLTGAKNATGDVLLFLDSHVEPGTNYLPPLLEPIALDYKTVVCPFIDVIDMHNFELRPQDEGARGAFDWILNYKRLSRLPEDELHPADPFDSPVMAGGLFAISAKWFWELGGYDPGLLIWGGEQYELSFKVWMCGGRMVDTPCSRIGHIYRGEAHFPSAGAGDFLARNYRRLMDVWMDEYAEYVYKRRPYYRSVDPGDLTEQLAIRKKLKCKSFKWFIENIAFDLPKKYPPEDPVPGALGQVRIGDDLAFCLAVGHQREVILARCDDKSVQTQFQYTWRNDVALVGSEDCLDVVSGTAPAKVSLFGCHGSQGNQWWELKFLKAKNVNPVQLHHVTHKLCLEADPVSMTVSMNTCSRKALQWWYWDKLSGKKRRSQ</sequence>
<evidence type="ECO:0000313" key="13">
    <source>
        <dbReference type="EMBL" id="JAP44016.1"/>
    </source>
</evidence>
<evidence type="ECO:0000256" key="3">
    <source>
        <dbReference type="ARBA" id="ARBA00022692"/>
    </source>
</evidence>
<dbReference type="FunFam" id="3.90.550.10:FF:000029">
    <property type="entry name" value="Polypeptide N-acetylgalactosaminyltransferase"/>
    <property type="match status" value="1"/>
</dbReference>
<keyword evidence="8" id="KW-0472">Membrane</keyword>
<evidence type="ECO:0000259" key="12">
    <source>
        <dbReference type="SMART" id="SM00458"/>
    </source>
</evidence>
<keyword evidence="5" id="KW-0735">Signal-anchor</keyword>
<evidence type="ECO:0000256" key="6">
    <source>
        <dbReference type="ARBA" id="ARBA00022989"/>
    </source>
</evidence>
<evidence type="ECO:0000313" key="14">
    <source>
        <dbReference type="EMBL" id="VDL88786.1"/>
    </source>
</evidence>
<dbReference type="InterPro" id="IPR029044">
    <property type="entry name" value="Nucleotide-diphossugar_trans"/>
</dbReference>
<keyword evidence="3" id="KW-0812">Transmembrane</keyword>
<dbReference type="GO" id="GO:0030246">
    <property type="term" value="F:carbohydrate binding"/>
    <property type="evidence" value="ECO:0007669"/>
    <property type="project" value="UniProtKB-KW"/>
</dbReference>
<dbReference type="EC" id="2.4.1.-" evidence="11"/>
<dbReference type="PANTHER" id="PTHR11675">
    <property type="entry name" value="N-ACETYLGALACTOSAMINYLTRANSFERASE"/>
    <property type="match status" value="1"/>
</dbReference>
<dbReference type="EMBL" id="GEEE01019209">
    <property type="protein sequence ID" value="JAP44016.1"/>
    <property type="molecule type" value="Transcribed_RNA"/>
</dbReference>
<evidence type="ECO:0000256" key="11">
    <source>
        <dbReference type="RuleBase" id="RU361242"/>
    </source>
</evidence>
<evidence type="ECO:0000256" key="1">
    <source>
        <dbReference type="ARBA" id="ARBA00004323"/>
    </source>
</evidence>
<comment type="pathway">
    <text evidence="11">Protein modification; protein glycosylation.</text>
</comment>
<keyword evidence="7 11" id="KW-0333">Golgi apparatus</keyword>
<dbReference type="Gene3D" id="2.80.10.50">
    <property type="match status" value="1"/>
</dbReference>
<dbReference type="Pfam" id="PF00535">
    <property type="entry name" value="Glycos_transf_2"/>
    <property type="match status" value="1"/>
</dbReference>
<keyword evidence="10" id="KW-0325">Glycoprotein</keyword>
<keyword evidence="11 13" id="KW-0808">Transferase</keyword>
<evidence type="ECO:0000256" key="7">
    <source>
        <dbReference type="ARBA" id="ARBA00023034"/>
    </source>
</evidence>
<keyword evidence="11" id="KW-0328">Glycosyltransferase</keyword>
<feature type="domain" description="Ricin B lectin" evidence="12">
    <location>
        <begin position="440"/>
        <end position="566"/>
    </location>
</feature>
<dbReference type="PANTHER" id="PTHR11675:SF134">
    <property type="entry name" value="N-ACETYLGALACTOSAMINYLTRANSFERASE 4-RELATED"/>
    <property type="match status" value="1"/>
</dbReference>
<dbReference type="Proteomes" id="UP000275846">
    <property type="component" value="Unassembled WGS sequence"/>
</dbReference>
<dbReference type="InterPro" id="IPR035992">
    <property type="entry name" value="Ricin_B-like_lectins"/>
</dbReference>
<keyword evidence="6" id="KW-1133">Transmembrane helix</keyword>
<dbReference type="InterPro" id="IPR045885">
    <property type="entry name" value="GalNAc-T"/>
</dbReference>
<evidence type="ECO:0000256" key="2">
    <source>
        <dbReference type="ARBA" id="ARBA00005680"/>
    </source>
</evidence>
<dbReference type="CDD" id="cd02510">
    <property type="entry name" value="pp-GalNAc-T"/>
    <property type="match status" value="1"/>
</dbReference>
<dbReference type="EMBL" id="UYSU01032241">
    <property type="protein sequence ID" value="VDL88786.1"/>
    <property type="molecule type" value="Genomic_DNA"/>
</dbReference>
<keyword evidence="15" id="KW-1185">Reference proteome</keyword>
<dbReference type="GO" id="GO:0006493">
    <property type="term" value="P:protein O-linked glycosylation"/>
    <property type="evidence" value="ECO:0007669"/>
    <property type="project" value="TreeGrafter"/>
</dbReference>
<evidence type="ECO:0000313" key="16">
    <source>
        <dbReference type="WBParaSite" id="SSLN_0000247501-mRNA-1"/>
    </source>
</evidence>
<reference evidence="16" key="2">
    <citation type="submission" date="2016-06" db="UniProtKB">
        <authorList>
            <consortium name="WormBaseParasite"/>
        </authorList>
    </citation>
    <scope>IDENTIFICATION</scope>
</reference>
<dbReference type="STRING" id="70667.A0A0X3PA21"/>
<name>A0A0X3PA21_SCHSO</name>
<dbReference type="OrthoDB" id="6159198at2759"/>
<dbReference type="Pfam" id="PF00652">
    <property type="entry name" value="Ricin_B_lectin"/>
    <property type="match status" value="1"/>
</dbReference>
<keyword evidence="4 11" id="KW-0430">Lectin</keyword>
<reference evidence="13" key="1">
    <citation type="submission" date="2016-01" db="EMBL/GenBank/DDBJ databases">
        <title>Reference transcriptome for the parasite Schistocephalus solidus: insights into the molecular evolution of parasitism.</title>
        <authorList>
            <person name="Hebert F.O."/>
            <person name="Grambauer S."/>
            <person name="Barber I."/>
            <person name="Landry C.R."/>
            <person name="Aubin-Horth N."/>
        </authorList>
    </citation>
    <scope>NUCLEOTIDE SEQUENCE</scope>
</reference>
<comment type="similarity">
    <text evidence="2 11">Belongs to the glycosyltransferase 2 family. GalNAc-T subfamily.</text>
</comment>
<proteinExistence type="inferred from homology"/>
<gene>
    <name evidence="13" type="primary">GALT6</name>
    <name evidence="14" type="ORF">SSLN_LOCUS2401</name>
    <name evidence="13" type="ORF">TR132909</name>
</gene>
<dbReference type="UniPathway" id="UPA00378"/>
<dbReference type="InterPro" id="IPR001173">
    <property type="entry name" value="Glyco_trans_2-like"/>
</dbReference>
<dbReference type="AlphaFoldDB" id="A0A0X3PA21"/>
<comment type="cofactor">
    <cofactor evidence="11">
        <name>Mn(2+)</name>
        <dbReference type="ChEBI" id="CHEBI:29035"/>
    </cofactor>
</comment>
<dbReference type="WBParaSite" id="SSLN_0000247501-mRNA-1">
    <property type="protein sequence ID" value="SSLN_0000247501-mRNA-1"/>
    <property type="gene ID" value="SSLN_0000247501"/>
</dbReference>
<dbReference type="Gene3D" id="3.90.550.10">
    <property type="entry name" value="Spore Coat Polysaccharide Biosynthesis Protein SpsA, Chain A"/>
    <property type="match status" value="1"/>
</dbReference>
<dbReference type="SMART" id="SM00458">
    <property type="entry name" value="RICIN"/>
    <property type="match status" value="1"/>
</dbReference>
<evidence type="ECO:0000256" key="8">
    <source>
        <dbReference type="ARBA" id="ARBA00023136"/>
    </source>
</evidence>
<protein>
    <recommendedName>
        <fullName evidence="11">Polypeptide N-acetylgalactosaminyltransferase</fullName>
        <ecNumber evidence="11">2.4.1.-</ecNumber>
    </recommendedName>
    <alternativeName>
        <fullName evidence="11">Protein-UDP acetylgalactosaminyltransferase</fullName>
    </alternativeName>
</protein>
<dbReference type="SUPFAM" id="SSF53448">
    <property type="entry name" value="Nucleotide-diphospho-sugar transferases"/>
    <property type="match status" value="1"/>
</dbReference>
<evidence type="ECO:0000313" key="15">
    <source>
        <dbReference type="Proteomes" id="UP000275846"/>
    </source>
</evidence>
<dbReference type="SUPFAM" id="SSF50370">
    <property type="entry name" value="Ricin B-like lectins"/>
    <property type="match status" value="1"/>
</dbReference>
<evidence type="ECO:0000256" key="5">
    <source>
        <dbReference type="ARBA" id="ARBA00022968"/>
    </source>
</evidence>
<evidence type="ECO:0000256" key="10">
    <source>
        <dbReference type="ARBA" id="ARBA00023180"/>
    </source>
</evidence>
<accession>A0A0X3PA21</accession>
<dbReference type="PROSITE" id="PS50231">
    <property type="entry name" value="RICIN_B_LECTIN"/>
    <property type="match status" value="1"/>
</dbReference>
<organism evidence="13">
    <name type="scientific">Schistocephalus solidus</name>
    <name type="common">Tapeworm</name>
    <dbReference type="NCBI Taxonomy" id="70667"/>
    <lineage>
        <taxon>Eukaryota</taxon>
        <taxon>Metazoa</taxon>
        <taxon>Spiralia</taxon>
        <taxon>Lophotrochozoa</taxon>
        <taxon>Platyhelminthes</taxon>
        <taxon>Cestoda</taxon>
        <taxon>Eucestoda</taxon>
        <taxon>Diphyllobothriidea</taxon>
        <taxon>Diphyllobothriidae</taxon>
        <taxon>Schistocephalus</taxon>
    </lineage>
</organism>
<keyword evidence="9 11" id="KW-1015">Disulfide bond</keyword>
<dbReference type="GO" id="GO:0004653">
    <property type="term" value="F:polypeptide N-acetylgalactosaminyltransferase activity"/>
    <property type="evidence" value="ECO:0007669"/>
    <property type="project" value="TreeGrafter"/>
</dbReference>
<dbReference type="GO" id="GO:0000139">
    <property type="term" value="C:Golgi membrane"/>
    <property type="evidence" value="ECO:0007669"/>
    <property type="project" value="UniProtKB-SubCell"/>
</dbReference>
<comment type="subcellular location">
    <subcellularLocation>
        <location evidence="1 11">Golgi apparatus membrane</location>
        <topology evidence="1 11">Single-pass type II membrane protein</topology>
    </subcellularLocation>
</comment>
<keyword evidence="11" id="KW-0464">Manganese</keyword>
<evidence type="ECO:0000256" key="4">
    <source>
        <dbReference type="ARBA" id="ARBA00022734"/>
    </source>
</evidence>
<reference evidence="14 15" key="3">
    <citation type="submission" date="2018-11" db="EMBL/GenBank/DDBJ databases">
        <authorList>
            <consortium name="Pathogen Informatics"/>
        </authorList>
    </citation>
    <scope>NUCLEOTIDE SEQUENCE [LARGE SCALE GENOMIC DNA]</scope>
    <source>
        <strain evidence="14 15">NST_G2</strain>
    </source>
</reference>